<reference evidence="1" key="1">
    <citation type="submission" date="2014-11" db="EMBL/GenBank/DDBJ databases">
        <authorList>
            <person name="Amaro Gonzalez C."/>
        </authorList>
    </citation>
    <scope>NUCLEOTIDE SEQUENCE</scope>
</reference>
<reference evidence="1" key="2">
    <citation type="journal article" date="2015" name="Fish Shellfish Immunol.">
        <title>Early steps in the European eel (Anguilla anguilla)-Vibrio vulnificus interaction in the gills: Role of the RtxA13 toxin.</title>
        <authorList>
            <person name="Callol A."/>
            <person name="Pajuelo D."/>
            <person name="Ebbesson L."/>
            <person name="Teles M."/>
            <person name="MacKenzie S."/>
            <person name="Amaro C."/>
        </authorList>
    </citation>
    <scope>NUCLEOTIDE SEQUENCE</scope>
</reference>
<sequence length="68" mass="8047">MCVCVRECVCVWVHTHVYVNMHMWCRTDVHGPWNSLYHDVSELLLKQSKFRCRHFTIVAIALNSSSRL</sequence>
<proteinExistence type="predicted"/>
<organism evidence="1">
    <name type="scientific">Anguilla anguilla</name>
    <name type="common">European freshwater eel</name>
    <name type="synonym">Muraena anguilla</name>
    <dbReference type="NCBI Taxonomy" id="7936"/>
    <lineage>
        <taxon>Eukaryota</taxon>
        <taxon>Metazoa</taxon>
        <taxon>Chordata</taxon>
        <taxon>Craniata</taxon>
        <taxon>Vertebrata</taxon>
        <taxon>Euteleostomi</taxon>
        <taxon>Actinopterygii</taxon>
        <taxon>Neopterygii</taxon>
        <taxon>Teleostei</taxon>
        <taxon>Anguilliformes</taxon>
        <taxon>Anguillidae</taxon>
        <taxon>Anguilla</taxon>
    </lineage>
</organism>
<dbReference type="EMBL" id="GBXM01077109">
    <property type="protein sequence ID" value="JAH31468.1"/>
    <property type="molecule type" value="Transcribed_RNA"/>
</dbReference>
<protein>
    <submittedName>
        <fullName evidence="1">Uncharacterized protein</fullName>
    </submittedName>
</protein>
<name>A0A0E9RT72_ANGAN</name>
<evidence type="ECO:0000313" key="1">
    <source>
        <dbReference type="EMBL" id="JAH31468.1"/>
    </source>
</evidence>
<dbReference type="AlphaFoldDB" id="A0A0E9RT72"/>
<accession>A0A0E9RT72</accession>